<dbReference type="EMBL" id="BMCK01000004">
    <property type="protein sequence ID" value="GGD25050.1"/>
    <property type="molecule type" value="Genomic_DNA"/>
</dbReference>
<accession>A0ABQ1QG15</accession>
<sequence>MTRLPLQIFAKRSRGWVRLTSIGAMGLIEERVVDLRSATRPWHEALEGPEVPEPHSSLASDDVACPPLPCSRIAWHSLLGAVAAFDRVLDALESPDADGATVLGDLRTALVHASHAVVVLALPRRERTDFAMRIAWSALDGAPDDPGVAALVAFPIPLAAREISRLLAARSFKASPRWTDRASVRVAGDHVAARVPDRALFEDVVRFVWAADSGAGILRDDLVTSAESVRVVVDRAVTLWRTRRLAPPQAAAPATTDETPFGTPTLLAAGS</sequence>
<dbReference type="Proteomes" id="UP000630594">
    <property type="component" value="Unassembled WGS sequence"/>
</dbReference>
<evidence type="ECO:0000313" key="3">
    <source>
        <dbReference type="Proteomes" id="UP000630594"/>
    </source>
</evidence>
<proteinExistence type="predicted"/>
<evidence type="ECO:0008006" key="4">
    <source>
        <dbReference type="Google" id="ProtNLM"/>
    </source>
</evidence>
<evidence type="ECO:0000256" key="1">
    <source>
        <dbReference type="SAM" id="MobiDB-lite"/>
    </source>
</evidence>
<keyword evidence="3" id="KW-1185">Reference proteome</keyword>
<gene>
    <name evidence="2" type="ORF">GCM10007231_25390</name>
</gene>
<organism evidence="2 3">
    <name type="scientific">Nocardioides daphniae</name>
    <dbReference type="NCBI Taxonomy" id="402297"/>
    <lineage>
        <taxon>Bacteria</taxon>
        <taxon>Bacillati</taxon>
        <taxon>Actinomycetota</taxon>
        <taxon>Actinomycetes</taxon>
        <taxon>Propionibacteriales</taxon>
        <taxon>Nocardioidaceae</taxon>
        <taxon>Nocardioides</taxon>
    </lineage>
</organism>
<reference evidence="3" key="1">
    <citation type="journal article" date="2019" name="Int. J. Syst. Evol. Microbiol.">
        <title>The Global Catalogue of Microorganisms (GCM) 10K type strain sequencing project: providing services to taxonomists for standard genome sequencing and annotation.</title>
        <authorList>
            <consortium name="The Broad Institute Genomics Platform"/>
            <consortium name="The Broad Institute Genome Sequencing Center for Infectious Disease"/>
            <person name="Wu L."/>
            <person name="Ma J."/>
        </authorList>
    </citation>
    <scope>NUCLEOTIDE SEQUENCE [LARGE SCALE GENOMIC DNA]</scope>
    <source>
        <strain evidence="3">CCM 7403</strain>
    </source>
</reference>
<evidence type="ECO:0000313" key="2">
    <source>
        <dbReference type="EMBL" id="GGD25050.1"/>
    </source>
</evidence>
<name>A0ABQ1QG15_9ACTN</name>
<feature type="region of interest" description="Disordered" evidence="1">
    <location>
        <begin position="248"/>
        <end position="271"/>
    </location>
</feature>
<protein>
    <recommendedName>
        <fullName evidence="4">DUF222 domain-containing protein</fullName>
    </recommendedName>
</protein>
<comment type="caution">
    <text evidence="2">The sequence shown here is derived from an EMBL/GenBank/DDBJ whole genome shotgun (WGS) entry which is preliminary data.</text>
</comment>